<proteinExistence type="predicted"/>
<dbReference type="EMBL" id="BSXV01001365">
    <property type="protein sequence ID" value="GME92589.1"/>
    <property type="molecule type" value="Genomic_DNA"/>
</dbReference>
<sequence length="365" mass="42892">MLPQDISIITKLIPKNLNDEIKLVTFLFFIALSESLSSIVPQITFFAFMEFLGNVNCLVQDYSYMNKLTNVIKNHIKNEKLKNYSFYLLRLISFFKNRREILNKYIVFKDPFGNLTIDHFNSKDTSSSNTIEEFITNEKRINSINEIQLKSFENNFIKTSNYPYKTNDLILENSSIKVSSLLTKSDILEPILNVNMGEAFWGPNLKSYNDSQLNELGQFEINKIKIYNDKNSNNCDYNSNIDDKFNNNDVYNIENLDASYDDDDDDDIETFSNFIKSIHFSDNDNDFIRKIHDQQEEEQDLMSLCEDGLLKGDFNPIFNQSDFEETDFSVHLQRQYRELSLKSDTGKIFFQMRKLIFERCEDQDI</sequence>
<evidence type="ECO:0000313" key="2">
    <source>
        <dbReference type="Proteomes" id="UP001165101"/>
    </source>
</evidence>
<reference evidence="1" key="1">
    <citation type="submission" date="2023-04" db="EMBL/GenBank/DDBJ databases">
        <title>Candida boidinii NBRC 1967.</title>
        <authorList>
            <person name="Ichikawa N."/>
            <person name="Sato H."/>
            <person name="Tonouchi N."/>
        </authorList>
    </citation>
    <scope>NUCLEOTIDE SEQUENCE</scope>
    <source>
        <strain evidence="1">NBRC 1967</strain>
    </source>
</reference>
<organism evidence="1 2">
    <name type="scientific">Candida boidinii</name>
    <name type="common">Yeast</name>
    <dbReference type="NCBI Taxonomy" id="5477"/>
    <lineage>
        <taxon>Eukaryota</taxon>
        <taxon>Fungi</taxon>
        <taxon>Dikarya</taxon>
        <taxon>Ascomycota</taxon>
        <taxon>Saccharomycotina</taxon>
        <taxon>Pichiomycetes</taxon>
        <taxon>Pichiales</taxon>
        <taxon>Pichiaceae</taxon>
        <taxon>Ogataea</taxon>
        <taxon>Ogataea/Candida clade</taxon>
    </lineage>
</organism>
<gene>
    <name evidence="1" type="ORF">Cboi01_000280700</name>
</gene>
<comment type="caution">
    <text evidence="1">The sequence shown here is derived from an EMBL/GenBank/DDBJ whole genome shotgun (WGS) entry which is preliminary data.</text>
</comment>
<evidence type="ECO:0000313" key="1">
    <source>
        <dbReference type="EMBL" id="GME92589.1"/>
    </source>
</evidence>
<keyword evidence="2" id="KW-1185">Reference proteome</keyword>
<name>A0ACB5TQ26_CANBO</name>
<protein>
    <submittedName>
        <fullName evidence="1">Unnamed protein product</fullName>
    </submittedName>
</protein>
<dbReference type="Proteomes" id="UP001165101">
    <property type="component" value="Unassembled WGS sequence"/>
</dbReference>
<accession>A0ACB5TQ26</accession>